<feature type="transmembrane region" description="Helical" evidence="10">
    <location>
        <begin position="509"/>
        <end position="532"/>
    </location>
</feature>
<evidence type="ECO:0000256" key="8">
    <source>
        <dbReference type="ARBA" id="ARBA00023136"/>
    </source>
</evidence>
<dbReference type="GO" id="GO:0015093">
    <property type="term" value="F:ferrous iron transmembrane transporter activity"/>
    <property type="evidence" value="ECO:0007669"/>
    <property type="project" value="TreeGrafter"/>
</dbReference>
<protein>
    <submittedName>
        <fullName evidence="12">C-type cytochrome</fullName>
    </submittedName>
</protein>
<keyword evidence="5 9" id="KW-0479">Metal-binding</keyword>
<dbReference type="GO" id="GO:0020037">
    <property type="term" value="F:heme binding"/>
    <property type="evidence" value="ECO:0007669"/>
    <property type="project" value="InterPro"/>
</dbReference>
<dbReference type="GO" id="GO:0009055">
    <property type="term" value="F:electron transfer activity"/>
    <property type="evidence" value="ECO:0007669"/>
    <property type="project" value="InterPro"/>
</dbReference>
<dbReference type="PANTHER" id="PTHR31632:SF2">
    <property type="entry name" value="PLASMA MEMBRANE IRON PERMEASE"/>
    <property type="match status" value="1"/>
</dbReference>
<keyword evidence="13" id="KW-1185">Reference proteome</keyword>
<dbReference type="PANTHER" id="PTHR31632">
    <property type="entry name" value="IRON TRANSPORTER FTH1"/>
    <property type="match status" value="1"/>
</dbReference>
<dbReference type="AlphaFoldDB" id="A0A8H2PNW3"/>
<keyword evidence="8 10" id="KW-0472">Membrane</keyword>
<dbReference type="EMBL" id="SZVP01000002">
    <property type="protein sequence ID" value="TMM47102.1"/>
    <property type="molecule type" value="Genomic_DNA"/>
</dbReference>
<feature type="transmembrane region" description="Helical" evidence="10">
    <location>
        <begin position="544"/>
        <end position="564"/>
    </location>
</feature>
<evidence type="ECO:0000256" key="6">
    <source>
        <dbReference type="ARBA" id="ARBA00022989"/>
    </source>
</evidence>
<evidence type="ECO:0000256" key="5">
    <source>
        <dbReference type="ARBA" id="ARBA00022723"/>
    </source>
</evidence>
<proteinExistence type="inferred from homology"/>
<dbReference type="SUPFAM" id="SSF46626">
    <property type="entry name" value="Cytochrome c"/>
    <property type="match status" value="1"/>
</dbReference>
<comment type="similarity">
    <text evidence="2">Belongs to the oxidase-dependent Fe transporter (OFeT) (TC 9.A.10.1) family.</text>
</comment>
<evidence type="ECO:0000256" key="7">
    <source>
        <dbReference type="ARBA" id="ARBA00023004"/>
    </source>
</evidence>
<dbReference type="Proteomes" id="UP000307702">
    <property type="component" value="Unassembled WGS sequence"/>
</dbReference>
<keyword evidence="6 10" id="KW-1133">Transmembrane helix</keyword>
<dbReference type="PROSITE" id="PS51007">
    <property type="entry name" value="CYTC"/>
    <property type="match status" value="1"/>
</dbReference>
<dbReference type="GO" id="GO:0046872">
    <property type="term" value="F:metal ion binding"/>
    <property type="evidence" value="ECO:0007669"/>
    <property type="project" value="UniProtKB-KW"/>
</dbReference>
<dbReference type="InterPro" id="IPR036909">
    <property type="entry name" value="Cyt_c-like_dom_sf"/>
</dbReference>
<comment type="subcellular location">
    <subcellularLocation>
        <location evidence="1">Membrane</location>
        <topology evidence="1">Multi-pass membrane protein</topology>
    </subcellularLocation>
</comment>
<evidence type="ECO:0000313" key="13">
    <source>
        <dbReference type="Proteomes" id="UP000307702"/>
    </source>
</evidence>
<dbReference type="OrthoDB" id="5290932at2"/>
<keyword evidence="4 10" id="KW-0812">Transmembrane</keyword>
<gene>
    <name evidence="12" type="ORF">FCS21_04710</name>
</gene>
<evidence type="ECO:0000256" key="2">
    <source>
        <dbReference type="ARBA" id="ARBA00008333"/>
    </source>
</evidence>
<feature type="domain" description="Cytochrome c" evidence="11">
    <location>
        <begin position="111"/>
        <end position="198"/>
    </location>
</feature>
<evidence type="ECO:0000256" key="3">
    <source>
        <dbReference type="ARBA" id="ARBA00022617"/>
    </source>
</evidence>
<feature type="transmembrane region" description="Helical" evidence="10">
    <location>
        <begin position="401"/>
        <end position="422"/>
    </location>
</feature>
<evidence type="ECO:0000313" key="12">
    <source>
        <dbReference type="EMBL" id="TMM47102.1"/>
    </source>
</evidence>
<feature type="transmembrane region" description="Helical" evidence="10">
    <location>
        <begin position="434"/>
        <end position="451"/>
    </location>
</feature>
<feature type="transmembrane region" description="Helical" evidence="10">
    <location>
        <begin position="584"/>
        <end position="611"/>
    </location>
</feature>
<evidence type="ECO:0000256" key="9">
    <source>
        <dbReference type="PROSITE-ProRule" id="PRU00433"/>
    </source>
</evidence>
<dbReference type="InterPro" id="IPR004923">
    <property type="entry name" value="FTR1/Fip1/EfeU"/>
</dbReference>
<organism evidence="12 13">
    <name type="scientific">Colwellia ponticola</name>
    <dbReference type="NCBI Taxonomy" id="2304625"/>
    <lineage>
        <taxon>Bacteria</taxon>
        <taxon>Pseudomonadati</taxon>
        <taxon>Pseudomonadota</taxon>
        <taxon>Gammaproteobacteria</taxon>
        <taxon>Alteromonadales</taxon>
        <taxon>Colwelliaceae</taxon>
        <taxon>Colwellia</taxon>
    </lineage>
</organism>
<name>A0A8H2PNW3_9GAMM</name>
<dbReference type="InterPro" id="IPR009056">
    <property type="entry name" value="Cyt_c-like_dom"/>
</dbReference>
<dbReference type="Pfam" id="PF00034">
    <property type="entry name" value="Cytochrom_C"/>
    <property type="match status" value="1"/>
</dbReference>
<comment type="caution">
    <text evidence="12">The sequence shown here is derived from an EMBL/GenBank/DDBJ whole genome shotgun (WGS) entry which is preliminary data.</text>
</comment>
<sequence length="620" mass="68834">MQAIQESQQIQLRQLSQLAEYIGVDYAAAVDQGKVINTDEYQEMVEFSAIIVNKISALKALNEPLLLPQAERLQQAVSEKSALVDVRQLAAKLRSSLLTFMPATLLPQNLMSLENTQALFQTNCASCHGVSGQGDGTLAKQLNPEPTNFVNKERAQNRSLLGLFDAISNGLDNTAMPAFTQLKEQQRWSLAFYVGSLAFRDNKLIEKKIKVNDLPNIMNWVRYSPNQIAQMSQANSKQLTQQQVEFLRAQPLTLFDQQKSPIEIAKSQLQLALREYKDKNYSVASTLAISAYLDGFELVENSLNAYDPVLRKSIEIDLIALRQFISNADKETQLFKLADKIFNQLTQAEQLLSEQSLSNTALFSASLIILLREGLEALLVIIALMTVLVRTQRKDAIKFVHFGWLGALVAGVITWAAAQSLISISGASREVMEGVAAMIAAIMLLYVGIWMHSKTNAQQWQAYIEKHINSQLKTGTLWGLAALSFIAVYREVFETVLFYQSLLTQASPTQFSVVLGGFIIGCGLLAIVAWGLLKYSIKLPIARFFSTTTYLLLALAFILMGKAISALQEAAIVTISPLPIHIEISWIGIGSTWQGLLAQVAVVGFFMVYYYQNKLKNRSA</sequence>
<dbReference type="Pfam" id="PF03239">
    <property type="entry name" value="FTR1"/>
    <property type="match status" value="1"/>
</dbReference>
<dbReference type="GO" id="GO:0033573">
    <property type="term" value="C:high-affinity iron permease complex"/>
    <property type="evidence" value="ECO:0007669"/>
    <property type="project" value="InterPro"/>
</dbReference>
<feature type="transmembrane region" description="Helical" evidence="10">
    <location>
        <begin position="472"/>
        <end position="489"/>
    </location>
</feature>
<accession>A0A8H2PNW3</accession>
<evidence type="ECO:0000259" key="11">
    <source>
        <dbReference type="PROSITE" id="PS51007"/>
    </source>
</evidence>
<evidence type="ECO:0000256" key="4">
    <source>
        <dbReference type="ARBA" id="ARBA00022692"/>
    </source>
</evidence>
<evidence type="ECO:0000256" key="1">
    <source>
        <dbReference type="ARBA" id="ARBA00004141"/>
    </source>
</evidence>
<evidence type="ECO:0000256" key="10">
    <source>
        <dbReference type="SAM" id="Phobius"/>
    </source>
</evidence>
<dbReference type="Gene3D" id="1.10.760.10">
    <property type="entry name" value="Cytochrome c-like domain"/>
    <property type="match status" value="1"/>
</dbReference>
<keyword evidence="7 9" id="KW-0408">Iron</keyword>
<keyword evidence="3 9" id="KW-0349">Heme</keyword>
<reference evidence="12 13" key="1">
    <citation type="submission" date="2019-05" db="EMBL/GenBank/DDBJ databases">
        <title>Colwellia ponticola sp. nov., isolated from seawater.</title>
        <authorList>
            <person name="Yoon J.-H."/>
        </authorList>
    </citation>
    <scope>NUCLEOTIDE SEQUENCE [LARGE SCALE GENOMIC DNA]</scope>
    <source>
        <strain evidence="12 13">OISW-25</strain>
    </source>
</reference>
<feature type="transmembrane region" description="Helical" evidence="10">
    <location>
        <begin position="361"/>
        <end position="389"/>
    </location>
</feature>